<evidence type="ECO:0000256" key="3">
    <source>
        <dbReference type="ARBA" id="ARBA00022449"/>
    </source>
</evidence>
<feature type="domain" description="Cation/H+ exchanger transmembrane" evidence="9">
    <location>
        <begin position="15"/>
        <end position="393"/>
    </location>
</feature>
<evidence type="ECO:0000259" key="9">
    <source>
        <dbReference type="Pfam" id="PF00999"/>
    </source>
</evidence>
<dbReference type="PANTHER" id="PTHR32468:SF0">
    <property type="entry name" value="K(+)_H(+) ANTIPORTER 1"/>
    <property type="match status" value="1"/>
</dbReference>
<feature type="transmembrane region" description="Helical" evidence="8">
    <location>
        <begin position="199"/>
        <end position="220"/>
    </location>
</feature>
<name>A0ABX8N5D6_9PSED</name>
<keyword evidence="4 8" id="KW-0812">Transmembrane</keyword>
<keyword evidence="7 8" id="KW-0472">Membrane</keyword>
<dbReference type="Proteomes" id="UP001046350">
    <property type="component" value="Chromosome"/>
</dbReference>
<feature type="transmembrane region" description="Helical" evidence="8">
    <location>
        <begin position="284"/>
        <end position="306"/>
    </location>
</feature>
<protein>
    <submittedName>
        <fullName evidence="10">Cation:proton antiporter</fullName>
    </submittedName>
</protein>
<organism evidence="10 11">
    <name type="scientific">Pseudomonas fakonensis</name>
    <dbReference type="NCBI Taxonomy" id="2842355"/>
    <lineage>
        <taxon>Bacteria</taxon>
        <taxon>Pseudomonadati</taxon>
        <taxon>Pseudomonadota</taxon>
        <taxon>Gammaproteobacteria</taxon>
        <taxon>Pseudomonadales</taxon>
        <taxon>Pseudomonadaceae</taxon>
        <taxon>Pseudomonas</taxon>
    </lineage>
</organism>
<evidence type="ECO:0000256" key="5">
    <source>
        <dbReference type="ARBA" id="ARBA00022989"/>
    </source>
</evidence>
<gene>
    <name evidence="10" type="ORF">KSS94_24630</name>
</gene>
<dbReference type="Pfam" id="PF00999">
    <property type="entry name" value="Na_H_Exchanger"/>
    <property type="match status" value="1"/>
</dbReference>
<feature type="transmembrane region" description="Helical" evidence="8">
    <location>
        <begin position="378"/>
        <end position="400"/>
    </location>
</feature>
<evidence type="ECO:0000256" key="8">
    <source>
        <dbReference type="SAM" id="Phobius"/>
    </source>
</evidence>
<keyword evidence="2" id="KW-0813">Transport</keyword>
<evidence type="ECO:0000313" key="10">
    <source>
        <dbReference type="EMBL" id="QXH51085.1"/>
    </source>
</evidence>
<reference evidence="10" key="1">
    <citation type="journal article" date="2021" name="Microorganisms">
        <title>The Ever-Expanding Pseudomonas Genus: Description of 43 New Species and Partition of the Pseudomonas putida Group.</title>
        <authorList>
            <person name="Girard L."/>
            <person name="Lood C."/>
            <person name="Hofte M."/>
            <person name="Vandamme P."/>
            <person name="Rokni-Zadeh H."/>
            <person name="van Noort V."/>
            <person name="Lavigne R."/>
            <person name="De Mot R."/>
        </authorList>
    </citation>
    <scope>NUCLEOTIDE SEQUENCE</scope>
    <source>
        <strain evidence="10">COW40</strain>
    </source>
</reference>
<feature type="transmembrane region" description="Helical" evidence="8">
    <location>
        <begin position="312"/>
        <end position="334"/>
    </location>
</feature>
<keyword evidence="6" id="KW-0406">Ion transport</keyword>
<dbReference type="RefSeq" id="WP_217840631.1">
    <property type="nucleotide sequence ID" value="NZ_CP077076.1"/>
</dbReference>
<evidence type="ECO:0000256" key="6">
    <source>
        <dbReference type="ARBA" id="ARBA00023065"/>
    </source>
</evidence>
<keyword evidence="3" id="KW-0050">Antiport</keyword>
<accession>A0ABX8N5D6</accession>
<keyword evidence="5 8" id="KW-1133">Transmembrane helix</keyword>
<dbReference type="InterPro" id="IPR050794">
    <property type="entry name" value="CPA2_transporter"/>
</dbReference>
<feature type="transmembrane region" description="Helical" evidence="8">
    <location>
        <begin position="232"/>
        <end position="248"/>
    </location>
</feature>
<feature type="transmembrane region" description="Helical" evidence="8">
    <location>
        <begin position="165"/>
        <end position="187"/>
    </location>
</feature>
<evidence type="ECO:0000256" key="4">
    <source>
        <dbReference type="ARBA" id="ARBA00022692"/>
    </source>
</evidence>
<keyword evidence="11" id="KW-1185">Reference proteome</keyword>
<feature type="transmembrane region" description="Helical" evidence="8">
    <location>
        <begin position="130"/>
        <end position="153"/>
    </location>
</feature>
<evidence type="ECO:0000313" key="11">
    <source>
        <dbReference type="Proteomes" id="UP001046350"/>
    </source>
</evidence>
<evidence type="ECO:0000256" key="7">
    <source>
        <dbReference type="ARBA" id="ARBA00023136"/>
    </source>
</evidence>
<dbReference type="PANTHER" id="PTHR32468">
    <property type="entry name" value="CATION/H + ANTIPORTER"/>
    <property type="match status" value="1"/>
</dbReference>
<evidence type="ECO:0000256" key="2">
    <source>
        <dbReference type="ARBA" id="ARBA00022448"/>
    </source>
</evidence>
<dbReference type="InterPro" id="IPR006153">
    <property type="entry name" value="Cation/H_exchanger_TM"/>
</dbReference>
<evidence type="ECO:0000256" key="1">
    <source>
        <dbReference type="ARBA" id="ARBA00004141"/>
    </source>
</evidence>
<comment type="subcellular location">
    <subcellularLocation>
        <location evidence="1">Membrane</location>
        <topology evidence="1">Multi-pass membrane protein</topology>
    </subcellularLocation>
</comment>
<sequence>MSNWIVLVCLILLACKVCGRVATMFGQSRVVGEIVAGILLGPTVLGTWFPQISEKVLTPESTEVVRALGELGLIMLMVEVPWHAAGVGKRKGGQLTPVLIATLGVALSFSLGCFIGAWSKTSIAPAQPYWSYVIFCGVALSATALPVLVSIIQEHRGIDVQAGRLALSAAVYTDVFAWFALALVLTLQFGGTVGLFESVIRGAALALYTGLMLLVVRPWLKKRIIHIALGERSRVGIALVYCLFSAQVTAMLGFHHAIGAVLAAYVFHDLYSMEQAWRRWIGRFGHLFLAPIFFASAGIQVSLGAFTEPGLWLWLLLFLLGGTVGKVLGSYIGARASGLKPKVSIEVGVLMNTKGLVELVILGVGLQAGVLSESSYSIILVLALISTVLTVPLIALLSWWSRKNASAFKVSSGSDV</sequence>
<feature type="transmembrane region" description="Helical" evidence="8">
    <location>
        <begin position="98"/>
        <end position="118"/>
    </location>
</feature>
<dbReference type="EMBL" id="CP077076">
    <property type="protein sequence ID" value="QXH51085.1"/>
    <property type="molecule type" value="Genomic_DNA"/>
</dbReference>
<feature type="transmembrane region" description="Helical" evidence="8">
    <location>
        <begin position="29"/>
        <end position="49"/>
    </location>
</feature>
<proteinExistence type="predicted"/>